<comment type="caution">
    <text evidence="1">The sequence shown here is derived from an EMBL/GenBank/DDBJ whole genome shotgun (WGS) entry which is preliminary data.</text>
</comment>
<keyword evidence="2" id="KW-1185">Reference proteome</keyword>
<dbReference type="EMBL" id="JAWWNJ010000012">
    <property type="protein sequence ID" value="KAK7043450.1"/>
    <property type="molecule type" value="Genomic_DNA"/>
</dbReference>
<protein>
    <submittedName>
        <fullName evidence="1">Uncharacterized protein</fullName>
    </submittedName>
</protein>
<gene>
    <name evidence="1" type="ORF">R3P38DRAFT_2767056</name>
</gene>
<proteinExistence type="predicted"/>
<organism evidence="1 2">
    <name type="scientific">Favolaschia claudopus</name>
    <dbReference type="NCBI Taxonomy" id="2862362"/>
    <lineage>
        <taxon>Eukaryota</taxon>
        <taxon>Fungi</taxon>
        <taxon>Dikarya</taxon>
        <taxon>Basidiomycota</taxon>
        <taxon>Agaricomycotina</taxon>
        <taxon>Agaricomycetes</taxon>
        <taxon>Agaricomycetidae</taxon>
        <taxon>Agaricales</taxon>
        <taxon>Marasmiineae</taxon>
        <taxon>Mycenaceae</taxon>
        <taxon>Favolaschia</taxon>
    </lineage>
</organism>
<evidence type="ECO:0000313" key="2">
    <source>
        <dbReference type="Proteomes" id="UP001362999"/>
    </source>
</evidence>
<dbReference type="AlphaFoldDB" id="A0AAW0CUC7"/>
<dbReference type="Proteomes" id="UP001362999">
    <property type="component" value="Unassembled WGS sequence"/>
</dbReference>
<reference evidence="1 2" key="1">
    <citation type="journal article" date="2024" name="J Genomics">
        <title>Draft genome sequencing and assembly of Favolaschia claudopus CIRM-BRFM 2984 isolated from oak limbs.</title>
        <authorList>
            <person name="Navarro D."/>
            <person name="Drula E."/>
            <person name="Chaduli D."/>
            <person name="Cazenave R."/>
            <person name="Ahrendt S."/>
            <person name="Wang J."/>
            <person name="Lipzen A."/>
            <person name="Daum C."/>
            <person name="Barry K."/>
            <person name="Grigoriev I.V."/>
            <person name="Favel A."/>
            <person name="Rosso M.N."/>
            <person name="Martin F."/>
        </authorList>
    </citation>
    <scope>NUCLEOTIDE SEQUENCE [LARGE SCALE GENOMIC DNA]</scope>
    <source>
        <strain evidence="1 2">CIRM-BRFM 2984</strain>
    </source>
</reference>
<accession>A0AAW0CUC7</accession>
<sequence>MCKARISFKIEQRWDTRLRSEAVVTISNTDFYEYQTFPGEKTKTANTWHLGPHSADCGLKKSHSITMQPFERPAEGMQRWSAEYSPEPCCVAYRHIRIGLSWTRESGNAEGYGSEFYFNHIARHNLVVSVITAFCDSQGSPPSFEPTEPHVTRNINFNFITTTRLSSDMAKSLDCVNLELIFGWGVRRHYVEMREVLNWLKHWENIVYMDELDYCLAQYSLADTPHEMQSDELQYLNGVSPLLLDIIQAYTLFEFEEVEYYHLRYICWVLNISWQEMLASIATARRYAGEDLNIGTLKLIVNADKLYRIRDSHRDATLEVLATERFLLILAKSPLVLQFTRSWGCVVRSCPHTESLLDALRSFVMDILETLSVVKIGTVWEEIYEADWIKWRERNGFLQPI</sequence>
<evidence type="ECO:0000313" key="1">
    <source>
        <dbReference type="EMBL" id="KAK7043450.1"/>
    </source>
</evidence>
<name>A0AAW0CUC7_9AGAR</name>